<dbReference type="Proteomes" id="UP000728032">
    <property type="component" value="Unassembled WGS sequence"/>
</dbReference>
<accession>A0A7R9R181</accession>
<dbReference type="AlphaFoldDB" id="A0A7R9R181"/>
<keyword evidence="2" id="KW-1185">Reference proteome</keyword>
<organism evidence="1">
    <name type="scientific">Oppiella nova</name>
    <dbReference type="NCBI Taxonomy" id="334625"/>
    <lineage>
        <taxon>Eukaryota</taxon>
        <taxon>Metazoa</taxon>
        <taxon>Ecdysozoa</taxon>
        <taxon>Arthropoda</taxon>
        <taxon>Chelicerata</taxon>
        <taxon>Arachnida</taxon>
        <taxon>Acari</taxon>
        <taxon>Acariformes</taxon>
        <taxon>Sarcoptiformes</taxon>
        <taxon>Oribatida</taxon>
        <taxon>Brachypylina</taxon>
        <taxon>Oppioidea</taxon>
        <taxon>Oppiidae</taxon>
        <taxon>Oppiella</taxon>
    </lineage>
</organism>
<reference evidence="1" key="1">
    <citation type="submission" date="2020-11" db="EMBL/GenBank/DDBJ databases">
        <authorList>
            <person name="Tran Van P."/>
        </authorList>
    </citation>
    <scope>NUCLEOTIDE SEQUENCE</scope>
</reference>
<gene>
    <name evidence="1" type="ORF">ONB1V03_LOCUS21255</name>
</gene>
<protein>
    <submittedName>
        <fullName evidence="1">Uncharacterized protein</fullName>
    </submittedName>
</protein>
<sequence>SKGGHSMADIEYTWGKGAGSIGYSKSFEHGDHQLVEAVNRVETVSLSSGQYSRIMAAFKFNPKN</sequence>
<dbReference type="EMBL" id="OC955141">
    <property type="protein sequence ID" value="CAD7664697.1"/>
    <property type="molecule type" value="Genomic_DNA"/>
</dbReference>
<name>A0A7R9R181_9ACAR</name>
<feature type="non-terminal residue" evidence="1">
    <location>
        <position position="64"/>
    </location>
</feature>
<dbReference type="EMBL" id="CAJPVJ010040316">
    <property type="protein sequence ID" value="CAG2181834.1"/>
    <property type="molecule type" value="Genomic_DNA"/>
</dbReference>
<evidence type="ECO:0000313" key="1">
    <source>
        <dbReference type="EMBL" id="CAD7664697.1"/>
    </source>
</evidence>
<proteinExistence type="predicted"/>
<evidence type="ECO:0000313" key="2">
    <source>
        <dbReference type="Proteomes" id="UP000728032"/>
    </source>
</evidence>